<accession>G1D566</accession>
<feature type="transmembrane region" description="Helical" evidence="1">
    <location>
        <begin position="33"/>
        <end position="51"/>
    </location>
</feature>
<evidence type="ECO:0000313" key="2">
    <source>
        <dbReference type="EMBL" id="AEK09916.1"/>
    </source>
</evidence>
<dbReference type="RefSeq" id="YP_009604994.1">
    <property type="nucleotide sequence ID" value="NC_041971.1"/>
</dbReference>
<keyword evidence="1" id="KW-0472">Membrane</keyword>
<evidence type="ECO:0000256" key="1">
    <source>
        <dbReference type="SAM" id="Phobius"/>
    </source>
</evidence>
<sequence>MMKFLAYYAAFCWSLSILGFILASTVAPDAINMALGVGIGAAVTTVLYAFLRVES</sequence>
<dbReference type="KEGG" id="vg:40080916"/>
<keyword evidence="3" id="KW-1185">Reference proteome</keyword>
<name>G1D566_9CAUD</name>
<keyword evidence="1" id="KW-0812">Transmembrane</keyword>
<dbReference type="Proteomes" id="UP000008418">
    <property type="component" value="Segment"/>
</dbReference>
<proteinExistence type="predicted"/>
<gene>
    <name evidence="2" type="primary">4</name>
    <name evidence="2" type="ORF">PBI_REY_4</name>
</gene>
<organism evidence="2 3">
    <name type="scientific">Mycobacterium phage Rey</name>
    <dbReference type="NCBI Taxonomy" id="1034115"/>
    <lineage>
        <taxon>Viruses</taxon>
        <taxon>Duplodnaviria</taxon>
        <taxon>Heunggongvirae</taxon>
        <taxon>Uroviricota</taxon>
        <taxon>Caudoviricetes</taxon>
        <taxon>Vilmaviridae</taxon>
        <taxon>Mclasvirinae</taxon>
        <taxon>Reyvirus</taxon>
        <taxon>Reyvirus rey</taxon>
    </lineage>
</organism>
<evidence type="ECO:0000313" key="3">
    <source>
        <dbReference type="Proteomes" id="UP000008418"/>
    </source>
</evidence>
<protein>
    <submittedName>
        <fullName evidence="2">Uncharacterized protein</fullName>
    </submittedName>
</protein>
<dbReference type="GeneID" id="40080916"/>
<keyword evidence="1" id="KW-1133">Transmembrane helix</keyword>
<dbReference type="EMBL" id="JF937105">
    <property type="protein sequence ID" value="AEK09916.1"/>
    <property type="molecule type" value="Genomic_DNA"/>
</dbReference>
<reference evidence="2 3" key="1">
    <citation type="journal article" date="2011" name="PLoS ONE">
        <title>Cluster K Mycobacteriophages: Insights into the Evolutionary Origins of Mycobacteriophage TM4.</title>
        <authorList>
            <person name="Pope W.H."/>
            <person name="Ferreira C.M."/>
            <person name="Jacobs-Sera D."/>
            <person name="Benjamin R.C."/>
            <person name="Davis A.J."/>
            <person name="Dejong R.J."/>
            <person name="Elgin S.C."/>
            <person name="Guilfoile F.R."/>
            <person name="Forsyth M.H."/>
            <person name="Harris A.D."/>
            <person name="Harvey S.E."/>
            <person name="Hughes L.E."/>
            <person name="Hynes P.M."/>
            <person name="Jackson A.S."/>
            <person name="Jalal M.D."/>
            <person name="Macmurray E.A."/>
            <person name="Manley C.M."/>
            <person name="McDonough M.J."/>
            <person name="Mosier J.L."/>
            <person name="Osterbann L.J."/>
            <person name="Rabinowitz H.S."/>
            <person name="Rhyan C.N."/>
            <person name="Russell D.A."/>
            <person name="Saha M.S."/>
            <person name="Shaffer C.D."/>
            <person name="Simon S.E."/>
            <person name="Sims E.F."/>
            <person name="Tovar I.G."/>
            <person name="Weisser E.G."/>
            <person name="Wertz J.T."/>
            <person name="Weston-Hafer K.A."/>
            <person name="Williamson K.E."/>
            <person name="Zhang B."/>
            <person name="Cresawn S.G."/>
            <person name="Jain P."/>
            <person name="Piuri M."/>
            <person name="Jacobs W.R.Jr."/>
            <person name="Hendrix R.W."/>
            <person name="Hatfull G.F."/>
        </authorList>
    </citation>
    <scope>NUCLEOTIDE SEQUENCE [LARGE SCALE GENOMIC DNA]</scope>
    <source>
        <strain evidence="2">Rey</strain>
    </source>
</reference>